<dbReference type="RefSeq" id="WP_157969927.1">
    <property type="nucleotide sequence ID" value="NZ_QNUF01000046.1"/>
</dbReference>
<protein>
    <submittedName>
        <fullName evidence="3">IS3 family transposase</fullName>
    </submittedName>
</protein>
<gene>
    <name evidence="3" type="ORF">DRF57_22610</name>
</gene>
<dbReference type="Proteomes" id="UP000256491">
    <property type="component" value="Unassembled WGS sequence"/>
</dbReference>
<evidence type="ECO:0000259" key="2">
    <source>
        <dbReference type="Pfam" id="PF13683"/>
    </source>
</evidence>
<evidence type="ECO:0000256" key="1">
    <source>
        <dbReference type="SAM" id="MobiDB-lite"/>
    </source>
</evidence>
<dbReference type="SUPFAM" id="SSF53098">
    <property type="entry name" value="Ribonuclease H-like"/>
    <property type="match status" value="1"/>
</dbReference>
<proteinExistence type="predicted"/>
<keyword evidence="4" id="KW-1185">Reference proteome</keyword>
<feature type="non-terminal residue" evidence="3">
    <location>
        <position position="1"/>
    </location>
</feature>
<feature type="region of interest" description="Disordered" evidence="1">
    <location>
        <begin position="41"/>
        <end position="61"/>
    </location>
</feature>
<dbReference type="Pfam" id="PF13683">
    <property type="entry name" value="rve_3"/>
    <property type="match status" value="1"/>
</dbReference>
<sequence>RINGILKQEFLFCKTKNMHHLSSLIKESIWLYNTKRPHLSLNMQTPDTVHKKSEETNASPD</sequence>
<organism evidence="3 4">
    <name type="scientific">Chryseobacterium rhizosphaerae</name>
    <dbReference type="NCBI Taxonomy" id="395937"/>
    <lineage>
        <taxon>Bacteria</taxon>
        <taxon>Pseudomonadati</taxon>
        <taxon>Bacteroidota</taxon>
        <taxon>Flavobacteriia</taxon>
        <taxon>Flavobacteriales</taxon>
        <taxon>Weeksellaceae</taxon>
        <taxon>Chryseobacterium group</taxon>
        <taxon>Chryseobacterium</taxon>
    </lineage>
</organism>
<name>A0ABX9IE05_9FLAO</name>
<dbReference type="EMBL" id="QNUF01000046">
    <property type="protein sequence ID" value="REC69982.1"/>
    <property type="molecule type" value="Genomic_DNA"/>
</dbReference>
<evidence type="ECO:0000313" key="3">
    <source>
        <dbReference type="EMBL" id="REC69982.1"/>
    </source>
</evidence>
<dbReference type="InterPro" id="IPR001584">
    <property type="entry name" value="Integrase_cat-core"/>
</dbReference>
<accession>A0ABX9IE05</accession>
<reference evidence="3 4" key="1">
    <citation type="journal article" date="2010" name="Syst. Appl. Microbiol.">
        <title>Four new species of Chryseobacterium from the rhizosphere of coastal sand dune plants, Chryseobacterium elymi sp. nov., Chryseobacterium hagamense sp. nov., Chryseobacterium lathyri sp. nov. and Chryseobacterium rhizosphaerae sp. nov.</title>
        <authorList>
            <person name="Cho S.H."/>
            <person name="Lee K.S."/>
            <person name="Shin D.S."/>
            <person name="Han J.H."/>
            <person name="Park K.S."/>
            <person name="Lee C.H."/>
            <person name="Park K.H."/>
            <person name="Kim S.B."/>
        </authorList>
    </citation>
    <scope>NUCLEOTIDE SEQUENCE [LARGE SCALE GENOMIC DNA]</scope>
    <source>
        <strain evidence="3 4">KCTC 22548</strain>
    </source>
</reference>
<feature type="domain" description="Integrase catalytic" evidence="2">
    <location>
        <begin position="1"/>
        <end position="46"/>
    </location>
</feature>
<evidence type="ECO:0000313" key="4">
    <source>
        <dbReference type="Proteomes" id="UP000256491"/>
    </source>
</evidence>
<comment type="caution">
    <text evidence="3">The sequence shown here is derived from an EMBL/GenBank/DDBJ whole genome shotgun (WGS) entry which is preliminary data.</text>
</comment>
<dbReference type="InterPro" id="IPR012337">
    <property type="entry name" value="RNaseH-like_sf"/>
</dbReference>